<organism evidence="1 2">
    <name type="scientific">Colocasia esculenta</name>
    <name type="common">Wild taro</name>
    <name type="synonym">Arum esculentum</name>
    <dbReference type="NCBI Taxonomy" id="4460"/>
    <lineage>
        <taxon>Eukaryota</taxon>
        <taxon>Viridiplantae</taxon>
        <taxon>Streptophyta</taxon>
        <taxon>Embryophyta</taxon>
        <taxon>Tracheophyta</taxon>
        <taxon>Spermatophyta</taxon>
        <taxon>Magnoliopsida</taxon>
        <taxon>Liliopsida</taxon>
        <taxon>Araceae</taxon>
        <taxon>Aroideae</taxon>
        <taxon>Colocasieae</taxon>
        <taxon>Colocasia</taxon>
    </lineage>
</organism>
<reference evidence="1" key="1">
    <citation type="submission" date="2017-07" db="EMBL/GenBank/DDBJ databases">
        <title>Taro Niue Genome Assembly and Annotation.</title>
        <authorList>
            <person name="Atibalentja N."/>
            <person name="Keating K."/>
            <person name="Fields C.J."/>
        </authorList>
    </citation>
    <scope>NUCLEOTIDE SEQUENCE</scope>
    <source>
        <strain evidence="1">Niue_2</strain>
        <tissue evidence="1">Leaf</tissue>
    </source>
</reference>
<dbReference type="EMBL" id="NMUH01000568">
    <property type="protein sequence ID" value="MQL81458.1"/>
    <property type="molecule type" value="Genomic_DNA"/>
</dbReference>
<dbReference type="Proteomes" id="UP000652761">
    <property type="component" value="Unassembled WGS sequence"/>
</dbReference>
<protein>
    <submittedName>
        <fullName evidence="1">Uncharacterized protein</fullName>
    </submittedName>
</protein>
<gene>
    <name evidence="1" type="ORF">Taro_013933</name>
</gene>
<keyword evidence="2" id="KW-1185">Reference proteome</keyword>
<evidence type="ECO:0000313" key="1">
    <source>
        <dbReference type="EMBL" id="MQL81458.1"/>
    </source>
</evidence>
<dbReference type="AlphaFoldDB" id="A0A843UD21"/>
<proteinExistence type="predicted"/>
<accession>A0A843UD21</accession>
<sequence>MVALVRGSPWARWDAGAGIKVGAPVLQCFCKWCDGDSFGEEDVTRQKRHCRLVLERSGIKRPRIISAEINTRLRP</sequence>
<name>A0A843UD21_COLES</name>
<comment type="caution">
    <text evidence="1">The sequence shown here is derived from an EMBL/GenBank/DDBJ whole genome shotgun (WGS) entry which is preliminary data.</text>
</comment>
<evidence type="ECO:0000313" key="2">
    <source>
        <dbReference type="Proteomes" id="UP000652761"/>
    </source>
</evidence>